<dbReference type="HOGENOM" id="CLU_010478_0_0_1"/>
<keyword evidence="5" id="KW-0833">Ubl conjugation pathway</keyword>
<evidence type="ECO:0000256" key="7">
    <source>
        <dbReference type="ARBA" id="ARBA00031069"/>
    </source>
</evidence>
<dbReference type="PANTHER" id="PTHR12830">
    <property type="entry name" value="ANAPHASE-PROMOTING COMPLEX SUBUNIT 5"/>
    <property type="match status" value="1"/>
</dbReference>
<feature type="domain" description="Anaphase-promoting complex subunit 5" evidence="9">
    <location>
        <begin position="282"/>
        <end position="371"/>
    </location>
</feature>
<evidence type="ECO:0000256" key="1">
    <source>
        <dbReference type="ARBA" id="ARBA00007450"/>
    </source>
</evidence>
<dbReference type="STRING" id="1531966.A0A0A1TL15"/>
<dbReference type="InterPro" id="IPR026000">
    <property type="entry name" value="Apc5_dom"/>
</dbReference>
<keyword evidence="6" id="KW-0131">Cell cycle</keyword>
<sequence length="786" mass="88974">MARYLNPAKIGLLALLELYVEEAVPSDAILPVLSFITSHLMDRESTSASGSQGKWSKAERTVNLVVSIKDFERLLGSYPFLMGMPGRKLWDQFLAKLWNISSLYALHDFFENLTEMIAKTKEELRLMNPRGGSPEPEAGIKLTRNSPFGAFIRKAKLEYQRLRFHDCAELWKAFVQYRQPTVHYLRRKNPSLGKLSFDNVLLTGEQEDWNADGVSALASVVYGDMLTGGGNDVVAVSTDDIEILLEFQIEQMQKYGNRIPLEIQHQFQDLLHDSFLVPSLTHYLSFLDAWRSGDYPSAFDLLHRYFDYTMQYRDRLFYQYALMNLAVLQADFGCYREAVAAMLETVSTARENRDMTCLNFALNWLFHFGRAHPDLVHELESNSLLGAGKESLAFLRVKAKESGMWALWSSVLLSEAKLGLTCGDSIATSLEYMVRSSHVIVDHNMATMFGTQLSLYAALWSRLGLNHLSVITCEMFLRCHARNSLFDDELKLTCKLAFMLSERGRYEEALQTLDGLQGNSLRSWKPSQYWYKCRGIIRLKKDLCHNNLDGAHELLSQLLQSSTDDIDPEMIFSIDSLHIDYLTRRRDLPAAFAKVEQLIARFRDQNRDIALRVKLMVIKASLLSKCGRPQRVFSTALRAANMAWQSRLITQLWEAMGCLANILVSLGEFSATLQILDNVIPRALECELPELAAKLYSTLADANMGMAGSMSPKSSRRGEFMTRALSAVQSCFDHASSLEDVNLQSEMMAKKAMIMKLSGEKQLALDYAGAYVTLRKQAESLSIETA</sequence>
<evidence type="ECO:0000256" key="4">
    <source>
        <dbReference type="ARBA" id="ARBA00022776"/>
    </source>
</evidence>
<evidence type="ECO:0000256" key="2">
    <source>
        <dbReference type="ARBA" id="ARBA00016066"/>
    </source>
</evidence>
<evidence type="ECO:0000256" key="8">
    <source>
        <dbReference type="ARBA" id="ARBA00045696"/>
    </source>
</evidence>
<gene>
    <name evidence="10" type="ORF">VHEMI07099</name>
</gene>
<keyword evidence="11" id="KW-1185">Reference proteome</keyword>
<organism evidence="10 11">
    <name type="scientific">[Torrubiella] hemipterigena</name>
    <dbReference type="NCBI Taxonomy" id="1531966"/>
    <lineage>
        <taxon>Eukaryota</taxon>
        <taxon>Fungi</taxon>
        <taxon>Dikarya</taxon>
        <taxon>Ascomycota</taxon>
        <taxon>Pezizomycotina</taxon>
        <taxon>Sordariomycetes</taxon>
        <taxon>Hypocreomycetidae</taxon>
        <taxon>Hypocreales</taxon>
        <taxon>Clavicipitaceae</taxon>
        <taxon>Clavicipitaceae incertae sedis</taxon>
        <taxon>'Torrubiella' clade</taxon>
    </lineage>
</organism>
<evidence type="ECO:0000256" key="6">
    <source>
        <dbReference type="ARBA" id="ARBA00023306"/>
    </source>
</evidence>
<dbReference type="GO" id="GO:0045842">
    <property type="term" value="P:positive regulation of mitotic metaphase/anaphase transition"/>
    <property type="evidence" value="ECO:0007669"/>
    <property type="project" value="TreeGrafter"/>
</dbReference>
<dbReference type="GO" id="GO:0031145">
    <property type="term" value="P:anaphase-promoting complex-dependent catabolic process"/>
    <property type="evidence" value="ECO:0007669"/>
    <property type="project" value="TreeGrafter"/>
</dbReference>
<dbReference type="AlphaFoldDB" id="A0A0A1TL15"/>
<dbReference type="OrthoDB" id="2504561at2759"/>
<dbReference type="UniPathway" id="UPA00143"/>
<proteinExistence type="inferred from homology"/>
<evidence type="ECO:0000256" key="3">
    <source>
        <dbReference type="ARBA" id="ARBA00022618"/>
    </source>
</evidence>
<name>A0A0A1TL15_9HYPO</name>
<evidence type="ECO:0000256" key="5">
    <source>
        <dbReference type="ARBA" id="ARBA00022786"/>
    </source>
</evidence>
<evidence type="ECO:0000313" key="10">
    <source>
        <dbReference type="EMBL" id="CEJ91383.1"/>
    </source>
</evidence>
<dbReference type="SUPFAM" id="SSF48452">
    <property type="entry name" value="TPR-like"/>
    <property type="match status" value="1"/>
</dbReference>
<evidence type="ECO:0000259" key="9">
    <source>
        <dbReference type="Pfam" id="PF12862"/>
    </source>
</evidence>
<keyword evidence="4" id="KW-0498">Mitosis</keyword>
<dbReference type="PANTHER" id="PTHR12830:SF9">
    <property type="entry name" value="ANAPHASE-PROMOTING COMPLEX SUBUNIT 5"/>
    <property type="match status" value="1"/>
</dbReference>
<dbReference type="GO" id="GO:0070979">
    <property type="term" value="P:protein K11-linked ubiquitination"/>
    <property type="evidence" value="ECO:0007669"/>
    <property type="project" value="TreeGrafter"/>
</dbReference>
<dbReference type="Proteomes" id="UP000039046">
    <property type="component" value="Unassembled WGS sequence"/>
</dbReference>
<comment type="function">
    <text evidence="8">Component of the anaphase promoting complex/cyclosome (APC/C), a cell cycle-regulated E3 ubiquitin ligase that controls progression through mitosis and the G1 phase of the cell cycle. The APC/C complex acts by mediating ubiquitination and subsequent degradation of target proteins: it mainly mediates the formation of 'Lys-11'-linked polyubiquitin chains and, to a lower extent, the formation of 'Lys-48'- and 'Lys-63'-linked polyubiquitin chains. The APC/C complex catalyzes assembly of branched 'Lys-11'-/'Lys-48'-linked branched ubiquitin chains on target proteins.</text>
</comment>
<reference evidence="10 11" key="1">
    <citation type="journal article" date="2015" name="Genome Announc.">
        <title>Draft Genome Sequence and Gene Annotation of the Entomopathogenic Fungus Verticillium hemipterigenum.</title>
        <authorList>
            <person name="Horn F."/>
            <person name="Habel A."/>
            <person name="Scharf D.H."/>
            <person name="Dworschak J."/>
            <person name="Brakhage A.A."/>
            <person name="Guthke R."/>
            <person name="Hertweck C."/>
            <person name="Linde J."/>
        </authorList>
    </citation>
    <scope>NUCLEOTIDE SEQUENCE [LARGE SCALE GENOMIC DNA]</scope>
</reference>
<comment type="similarity">
    <text evidence="1">Belongs to the APC5 family.</text>
</comment>
<accession>A0A0A1TL15</accession>
<keyword evidence="3" id="KW-0132">Cell division</keyword>
<protein>
    <recommendedName>
        <fullName evidence="2">Anaphase-promoting complex subunit 5</fullName>
    </recommendedName>
    <alternativeName>
        <fullName evidence="7">Cyclosome subunit 5</fullName>
    </alternativeName>
</protein>
<dbReference type="Pfam" id="PF12862">
    <property type="entry name" value="ANAPC5"/>
    <property type="match status" value="1"/>
</dbReference>
<dbReference type="InterPro" id="IPR011990">
    <property type="entry name" value="TPR-like_helical_dom_sf"/>
</dbReference>
<evidence type="ECO:0000313" key="11">
    <source>
        <dbReference type="Proteomes" id="UP000039046"/>
    </source>
</evidence>
<dbReference type="InterPro" id="IPR037679">
    <property type="entry name" value="Apc5"/>
</dbReference>
<dbReference type="GO" id="GO:0005680">
    <property type="term" value="C:anaphase-promoting complex"/>
    <property type="evidence" value="ECO:0007669"/>
    <property type="project" value="InterPro"/>
</dbReference>
<dbReference type="EMBL" id="CDHN01000003">
    <property type="protein sequence ID" value="CEJ91383.1"/>
    <property type="molecule type" value="Genomic_DNA"/>
</dbReference>
<dbReference type="GO" id="GO:0051301">
    <property type="term" value="P:cell division"/>
    <property type="evidence" value="ECO:0007669"/>
    <property type="project" value="UniProtKB-KW"/>
</dbReference>